<keyword evidence="1" id="KW-0812">Transmembrane</keyword>
<name>A0A8J3I276_9CHLR</name>
<protein>
    <submittedName>
        <fullName evidence="2">Uncharacterized protein</fullName>
    </submittedName>
</protein>
<evidence type="ECO:0000313" key="3">
    <source>
        <dbReference type="Proteomes" id="UP000612362"/>
    </source>
</evidence>
<comment type="caution">
    <text evidence="2">The sequence shown here is derived from an EMBL/GenBank/DDBJ whole genome shotgun (WGS) entry which is preliminary data.</text>
</comment>
<dbReference type="AlphaFoldDB" id="A0A8J3I276"/>
<dbReference type="RefSeq" id="WP_220195634.1">
    <property type="nucleotide sequence ID" value="NZ_BNJF01000002.1"/>
</dbReference>
<evidence type="ECO:0000256" key="1">
    <source>
        <dbReference type="SAM" id="Phobius"/>
    </source>
</evidence>
<reference evidence="2" key="1">
    <citation type="submission" date="2020-10" db="EMBL/GenBank/DDBJ databases">
        <title>Taxonomic study of unclassified bacteria belonging to the class Ktedonobacteria.</title>
        <authorList>
            <person name="Yabe S."/>
            <person name="Wang C.M."/>
            <person name="Zheng Y."/>
            <person name="Sakai Y."/>
            <person name="Cavaletti L."/>
            <person name="Monciardini P."/>
            <person name="Donadio S."/>
        </authorList>
    </citation>
    <scope>NUCLEOTIDE SEQUENCE</scope>
    <source>
        <strain evidence="2">SOSP1-1</strain>
    </source>
</reference>
<dbReference type="EMBL" id="BNJF01000002">
    <property type="protein sequence ID" value="GHO46246.1"/>
    <property type="molecule type" value="Genomic_DNA"/>
</dbReference>
<feature type="transmembrane region" description="Helical" evidence="1">
    <location>
        <begin position="57"/>
        <end position="77"/>
    </location>
</feature>
<dbReference type="Proteomes" id="UP000612362">
    <property type="component" value="Unassembled WGS sequence"/>
</dbReference>
<proteinExistence type="predicted"/>
<accession>A0A8J3I276</accession>
<organism evidence="2 3">
    <name type="scientific">Ktedonospora formicarum</name>
    <dbReference type="NCBI Taxonomy" id="2778364"/>
    <lineage>
        <taxon>Bacteria</taxon>
        <taxon>Bacillati</taxon>
        <taxon>Chloroflexota</taxon>
        <taxon>Ktedonobacteria</taxon>
        <taxon>Ktedonobacterales</taxon>
        <taxon>Ktedonobacteraceae</taxon>
        <taxon>Ktedonospora</taxon>
    </lineage>
</organism>
<keyword evidence="1" id="KW-0472">Membrane</keyword>
<keyword evidence="1" id="KW-1133">Transmembrane helix</keyword>
<sequence length="103" mass="11540">MNIFNRLFMALLSLVVVVAGVIVLLLLTKLITPAVVSPNGFLTQQWSYFTQLSITDAIKMALIAVGLILIGGILFILELTPRKRRRTQKTAEAMRMERGPTRR</sequence>
<keyword evidence="3" id="KW-1185">Reference proteome</keyword>
<gene>
    <name evidence="2" type="ORF">KSX_44090</name>
</gene>
<evidence type="ECO:0000313" key="2">
    <source>
        <dbReference type="EMBL" id="GHO46246.1"/>
    </source>
</evidence>